<name>A0A914W9T7_9BILA</name>
<keyword evidence="2" id="KW-1185">Reference proteome</keyword>
<sequence>MLCVFPLCFGWFAPPHSPAAAPEDGRSSITLLIVSLFQPPSLLSYGVYGGRRSPLPDSFSQGNVSQGGRGATDCLCLIRLYDFERRCGVADKPARAPPNSSLAAGASIPSPTLHP</sequence>
<proteinExistence type="predicted"/>
<feature type="region of interest" description="Disordered" evidence="1">
    <location>
        <begin position="91"/>
        <end position="115"/>
    </location>
</feature>
<dbReference type="Proteomes" id="UP000887566">
    <property type="component" value="Unplaced"/>
</dbReference>
<accession>A0A914W9T7</accession>
<evidence type="ECO:0000313" key="2">
    <source>
        <dbReference type="Proteomes" id="UP000887566"/>
    </source>
</evidence>
<organism evidence="2 3">
    <name type="scientific">Plectus sambesii</name>
    <dbReference type="NCBI Taxonomy" id="2011161"/>
    <lineage>
        <taxon>Eukaryota</taxon>
        <taxon>Metazoa</taxon>
        <taxon>Ecdysozoa</taxon>
        <taxon>Nematoda</taxon>
        <taxon>Chromadorea</taxon>
        <taxon>Plectida</taxon>
        <taxon>Plectina</taxon>
        <taxon>Plectoidea</taxon>
        <taxon>Plectidae</taxon>
        <taxon>Plectus</taxon>
    </lineage>
</organism>
<protein>
    <submittedName>
        <fullName evidence="3">Secreted protein</fullName>
    </submittedName>
</protein>
<dbReference type="AlphaFoldDB" id="A0A914W9T7"/>
<reference evidence="3" key="1">
    <citation type="submission" date="2022-11" db="UniProtKB">
        <authorList>
            <consortium name="WormBaseParasite"/>
        </authorList>
    </citation>
    <scope>IDENTIFICATION</scope>
</reference>
<evidence type="ECO:0000256" key="1">
    <source>
        <dbReference type="SAM" id="MobiDB-lite"/>
    </source>
</evidence>
<evidence type="ECO:0000313" key="3">
    <source>
        <dbReference type="WBParaSite" id="PSAMB.scaffold3504size18017.g21697.t1"/>
    </source>
</evidence>
<dbReference type="WBParaSite" id="PSAMB.scaffold3504size18017.g21697.t1">
    <property type="protein sequence ID" value="PSAMB.scaffold3504size18017.g21697.t1"/>
    <property type="gene ID" value="PSAMB.scaffold3504size18017.g21697"/>
</dbReference>